<organism evidence="2 3">
    <name type="scientific">Trapa incisa</name>
    <dbReference type="NCBI Taxonomy" id="236973"/>
    <lineage>
        <taxon>Eukaryota</taxon>
        <taxon>Viridiplantae</taxon>
        <taxon>Streptophyta</taxon>
        <taxon>Embryophyta</taxon>
        <taxon>Tracheophyta</taxon>
        <taxon>Spermatophyta</taxon>
        <taxon>Magnoliopsida</taxon>
        <taxon>eudicotyledons</taxon>
        <taxon>Gunneridae</taxon>
        <taxon>Pentapetalae</taxon>
        <taxon>rosids</taxon>
        <taxon>malvids</taxon>
        <taxon>Myrtales</taxon>
        <taxon>Lythraceae</taxon>
        <taxon>Trapa</taxon>
    </lineage>
</organism>
<evidence type="ECO:0000313" key="3">
    <source>
        <dbReference type="Proteomes" id="UP001345219"/>
    </source>
</evidence>
<dbReference type="CDD" id="cd23659">
    <property type="entry name" value="USP_At3g01520-like"/>
    <property type="match status" value="1"/>
</dbReference>
<dbReference type="PANTHER" id="PTHR46553">
    <property type="entry name" value="ADENINE NUCLEOTIDE ALPHA HYDROLASES-LIKE SUPERFAMILY PROTEIN"/>
    <property type="match status" value="1"/>
</dbReference>
<name>A0AAN7QS81_9MYRT</name>
<sequence>MAAEEKQTVLVGVDESDHSLYALQWAIDNLIVPCLPESPVKLFVVHAKPSPISVLGGVGPGAEVVLPIIESYLKKIAVLVTDKAKKLCRSRSVHDVVFGVVEGDARNVLCEAVVKHHASMLVVGSHGYGALKRTFLGSVSDYCIHNASCSVLVVKNPTK</sequence>
<proteinExistence type="predicted"/>
<dbReference type="SUPFAM" id="SSF52402">
    <property type="entry name" value="Adenine nucleotide alpha hydrolases-like"/>
    <property type="match status" value="1"/>
</dbReference>
<dbReference type="Proteomes" id="UP001345219">
    <property type="component" value="Chromosome 18"/>
</dbReference>
<dbReference type="AlphaFoldDB" id="A0AAN7QS81"/>
<evidence type="ECO:0000259" key="1">
    <source>
        <dbReference type="Pfam" id="PF00582"/>
    </source>
</evidence>
<dbReference type="EMBL" id="JAXIOK010000003">
    <property type="protein sequence ID" value="KAK4775561.1"/>
    <property type="molecule type" value="Genomic_DNA"/>
</dbReference>
<accession>A0AAN7QS81</accession>
<keyword evidence="3" id="KW-1185">Reference proteome</keyword>
<dbReference type="Gene3D" id="3.40.50.620">
    <property type="entry name" value="HUPs"/>
    <property type="match status" value="1"/>
</dbReference>
<dbReference type="Pfam" id="PF00582">
    <property type="entry name" value="Usp"/>
    <property type="match status" value="1"/>
</dbReference>
<comment type="caution">
    <text evidence="2">The sequence shown here is derived from an EMBL/GenBank/DDBJ whole genome shotgun (WGS) entry which is preliminary data.</text>
</comment>
<gene>
    <name evidence="2" type="ORF">SAY87_023522</name>
</gene>
<protein>
    <recommendedName>
        <fullName evidence="1">UspA domain-containing protein</fullName>
    </recommendedName>
</protein>
<reference evidence="2 3" key="1">
    <citation type="journal article" date="2023" name="Hortic Res">
        <title>Pangenome of water caltrop reveals structural variations and asymmetric subgenome divergence after allopolyploidization.</title>
        <authorList>
            <person name="Zhang X."/>
            <person name="Chen Y."/>
            <person name="Wang L."/>
            <person name="Yuan Y."/>
            <person name="Fang M."/>
            <person name="Shi L."/>
            <person name="Lu R."/>
            <person name="Comes H.P."/>
            <person name="Ma Y."/>
            <person name="Chen Y."/>
            <person name="Huang G."/>
            <person name="Zhou Y."/>
            <person name="Zheng Z."/>
            <person name="Qiu Y."/>
        </authorList>
    </citation>
    <scope>NUCLEOTIDE SEQUENCE [LARGE SCALE GENOMIC DNA]</scope>
    <source>
        <tissue evidence="2">Roots</tissue>
    </source>
</reference>
<dbReference type="InterPro" id="IPR006016">
    <property type="entry name" value="UspA"/>
</dbReference>
<dbReference type="InterPro" id="IPR014729">
    <property type="entry name" value="Rossmann-like_a/b/a_fold"/>
</dbReference>
<evidence type="ECO:0000313" key="2">
    <source>
        <dbReference type="EMBL" id="KAK4775561.1"/>
    </source>
</evidence>
<feature type="domain" description="UspA" evidence="1">
    <location>
        <begin position="7"/>
        <end position="155"/>
    </location>
</feature>
<dbReference type="PRINTS" id="PR01438">
    <property type="entry name" value="UNVRSLSTRESS"/>
</dbReference>
<dbReference type="PANTHER" id="PTHR46553:SF3">
    <property type="entry name" value="ADENINE NUCLEOTIDE ALPHA HYDROLASES-LIKE SUPERFAMILY PROTEIN"/>
    <property type="match status" value="1"/>
</dbReference>
<dbReference type="InterPro" id="IPR006015">
    <property type="entry name" value="Universal_stress_UspA"/>
</dbReference>